<dbReference type="RefSeq" id="WP_253019692.1">
    <property type="nucleotide sequence ID" value="NZ_JAOSHN010000002.1"/>
</dbReference>
<name>A0A9J6QVB8_9FIRM</name>
<gene>
    <name evidence="3" type="ORF">OBO34_06275</name>
</gene>
<dbReference type="EMBL" id="JAOSHN010000002">
    <property type="protein sequence ID" value="MCU7377958.1"/>
    <property type="molecule type" value="Genomic_DNA"/>
</dbReference>
<dbReference type="InterPro" id="IPR038461">
    <property type="entry name" value="Schlafen_AlbA_2_dom_sf"/>
</dbReference>
<keyword evidence="4" id="KW-1185">Reference proteome</keyword>
<dbReference type="InterPro" id="IPR038475">
    <property type="entry name" value="RecG_C_sf"/>
</dbReference>
<dbReference type="InterPro" id="IPR007421">
    <property type="entry name" value="Schlafen_AlbA_2_dom"/>
</dbReference>
<dbReference type="PANTHER" id="PTHR30595">
    <property type="entry name" value="GLPR-RELATED TRANSCRIPTIONAL REPRESSOR"/>
    <property type="match status" value="1"/>
</dbReference>
<accession>A0A9J6QVB8</accession>
<dbReference type="Gene3D" id="3.30.950.30">
    <property type="entry name" value="Schlafen, AAA domain"/>
    <property type="match status" value="1"/>
</dbReference>
<evidence type="ECO:0000259" key="2">
    <source>
        <dbReference type="Pfam" id="PF21247"/>
    </source>
</evidence>
<proteinExistence type="predicted"/>
<dbReference type="PANTHER" id="PTHR30595:SF6">
    <property type="entry name" value="SCHLAFEN ALBA-2 DOMAIN-CONTAINING PROTEIN"/>
    <property type="match status" value="1"/>
</dbReference>
<protein>
    <submittedName>
        <fullName evidence="3">DNA binding domain-containing protein</fullName>
    </submittedName>
</protein>
<dbReference type="Proteomes" id="UP001065549">
    <property type="component" value="Unassembled WGS sequence"/>
</dbReference>
<dbReference type="InterPro" id="IPR049514">
    <property type="entry name" value="Fic-like_C"/>
</dbReference>
<reference evidence="3" key="1">
    <citation type="submission" date="2022-09" db="EMBL/GenBank/DDBJ databases">
        <title>Culturomic study of gut microbiota in children with autism spectrum disorder.</title>
        <authorList>
            <person name="Efimov B.A."/>
            <person name="Chaplin A.V."/>
            <person name="Sokolova S.R."/>
            <person name="Pikina A.P."/>
            <person name="Korzhanova M."/>
            <person name="Belova V."/>
            <person name="Korostin D."/>
        </authorList>
    </citation>
    <scope>NUCLEOTIDE SEQUENCE</scope>
    <source>
        <strain evidence="3">ASD5510</strain>
    </source>
</reference>
<dbReference type="AlphaFoldDB" id="A0A9J6QVB8"/>
<sequence length="511" mass="56977">MLIAELVELAERIQKGQTDAQLVEVKSAREDCPKKLYNTLSAFSNQDQGGTLVFGLNEKTWFKAVGVYDPLDLQKNVTDQCNQMEPPVEAVFTAAEYQGVTICAAEIPGIDLAQRPCYYKGAGRTKGSCLRAGGANLQLTDYELYAYEAYRKQLHDDERPVTRASLKLLDPDRLAAYISKKEKQKSQLSLADEEQVYEMLNVTRSGAPTLAALMSFCVYPQGLFPQLGIEAAVMSGYGTGSANAVDHKRIEGPISDMVKEAAEFCKRNMKTKITIDPDTGMREDKTDYPINAVREAILNALVHRDYSAHTEKIPVQVLIFADRLEIHSPGTLYGRMTIDQLGKTRPELRNPALAVMAESQLGPEIRYSGIPAIREEMKAYDLPDPVFENRRDEFVVIFYNDIRSPLAMRVAEDQAPYYTDAANTTGMDIPADADFPACSDKTTGDLLEFCRKPRTRKEIADFLDVKTIFYVSGHYIKPLLDSGYLAMTMPEKPKSKLQRYYTAGSGPAPEC</sequence>
<organism evidence="3 4">
    <name type="scientific">Hominibacterium faecale</name>
    <dbReference type="NCBI Taxonomy" id="2839743"/>
    <lineage>
        <taxon>Bacteria</taxon>
        <taxon>Bacillati</taxon>
        <taxon>Bacillota</taxon>
        <taxon>Clostridia</taxon>
        <taxon>Peptostreptococcales</taxon>
        <taxon>Anaerovoracaceae</taxon>
        <taxon>Hominibacterium</taxon>
    </lineage>
</organism>
<feature type="domain" description="Schlafen AlbA-2" evidence="1">
    <location>
        <begin position="21"/>
        <end position="136"/>
    </location>
</feature>
<evidence type="ECO:0000313" key="4">
    <source>
        <dbReference type="Proteomes" id="UP001065549"/>
    </source>
</evidence>
<evidence type="ECO:0000259" key="1">
    <source>
        <dbReference type="Pfam" id="PF04326"/>
    </source>
</evidence>
<evidence type="ECO:0000313" key="3">
    <source>
        <dbReference type="EMBL" id="MCU7377958.1"/>
    </source>
</evidence>
<dbReference type="Pfam" id="PF04326">
    <property type="entry name" value="SLFN_AlbA_2"/>
    <property type="match status" value="1"/>
</dbReference>
<feature type="domain" description="Filamentation induced by cAMP protein Fic-like C-terminal" evidence="2">
    <location>
        <begin position="447"/>
        <end position="500"/>
    </location>
</feature>
<dbReference type="Pfam" id="PF13749">
    <property type="entry name" value="HATPase_c_4"/>
    <property type="match status" value="1"/>
</dbReference>
<comment type="caution">
    <text evidence="3">The sequence shown here is derived from an EMBL/GenBank/DDBJ whole genome shotgun (WGS) entry which is preliminary data.</text>
</comment>
<dbReference type="Pfam" id="PF21247">
    <property type="entry name" value="Fic-like_C"/>
    <property type="match status" value="1"/>
</dbReference>
<dbReference type="Gene3D" id="3.30.565.60">
    <property type="match status" value="1"/>
</dbReference>